<dbReference type="AlphaFoldDB" id="A0A975C0H9"/>
<evidence type="ECO:0000313" key="3">
    <source>
        <dbReference type="Proteomes" id="UP000663918"/>
    </source>
</evidence>
<reference evidence="2" key="1">
    <citation type="submission" date="2020-09" db="EMBL/GenBank/DDBJ databases">
        <title>Brevundimonas sp. LVF2 isolated from a puddle in Goettingen, Germany.</title>
        <authorList>
            <person name="Friedrich I."/>
            <person name="Klassen A."/>
            <person name="Hannes N."/>
            <person name="Schneider D."/>
            <person name="Hertel R."/>
            <person name="Daniel R."/>
        </authorList>
    </citation>
    <scope>NUCLEOTIDE SEQUENCE</scope>
    <source>
        <strain evidence="2">LVF2</strain>
    </source>
</reference>
<evidence type="ECO:0000256" key="1">
    <source>
        <dbReference type="SAM" id="MobiDB-lite"/>
    </source>
</evidence>
<accession>A0A975C0H9</accession>
<sequence length="87" mass="9894">MMLSTSSGDFLVPETVEAEVPSVPPIPHPDEPEYEARRIAFGEWLDAEPQHLIDYERLRRWQIEQNDLAAAAARDGRSFTVTRDGLE</sequence>
<keyword evidence="3" id="KW-1185">Reference proteome</keyword>
<dbReference type="RefSeq" id="WP_207870266.1">
    <property type="nucleotide sequence ID" value="NZ_CP062222.1"/>
</dbReference>
<dbReference type="EMBL" id="CP062222">
    <property type="protein sequence ID" value="QTC91190.1"/>
    <property type="molecule type" value="Genomic_DNA"/>
</dbReference>
<dbReference type="KEGG" id="bgoe:IFJ75_18665"/>
<feature type="region of interest" description="Disordered" evidence="1">
    <location>
        <begin position="1"/>
        <end position="31"/>
    </location>
</feature>
<evidence type="ECO:0000313" key="2">
    <source>
        <dbReference type="EMBL" id="QTC91190.1"/>
    </source>
</evidence>
<dbReference type="Proteomes" id="UP000663918">
    <property type="component" value="Chromosome"/>
</dbReference>
<name>A0A975C0H9_9CAUL</name>
<organism evidence="2 3">
    <name type="scientific">Brevundimonas goettingensis</name>
    <dbReference type="NCBI Taxonomy" id="2774190"/>
    <lineage>
        <taxon>Bacteria</taxon>
        <taxon>Pseudomonadati</taxon>
        <taxon>Pseudomonadota</taxon>
        <taxon>Alphaproteobacteria</taxon>
        <taxon>Caulobacterales</taxon>
        <taxon>Caulobacteraceae</taxon>
        <taxon>Brevundimonas</taxon>
    </lineage>
</organism>
<gene>
    <name evidence="2" type="ORF">IFJ75_18665</name>
</gene>
<proteinExistence type="predicted"/>
<protein>
    <submittedName>
        <fullName evidence="2">Uncharacterized protein</fullName>
    </submittedName>
</protein>